<dbReference type="Proteomes" id="UP000231919">
    <property type="component" value="Unassembled WGS sequence"/>
</dbReference>
<gene>
    <name evidence="1" type="ORF">CH378_05520</name>
</gene>
<evidence type="ECO:0000313" key="1">
    <source>
        <dbReference type="EMBL" id="PJZ30814.1"/>
    </source>
</evidence>
<keyword evidence="2" id="KW-1185">Reference proteome</keyword>
<dbReference type="EMBL" id="NPDP01000007">
    <property type="protein sequence ID" value="PJZ30814.1"/>
    <property type="molecule type" value="Genomic_DNA"/>
</dbReference>
<name>A0ABX4NBQ2_9LEPT</name>
<comment type="caution">
    <text evidence="1">The sequence shown here is derived from an EMBL/GenBank/DDBJ whole genome shotgun (WGS) entry which is preliminary data.</text>
</comment>
<protein>
    <submittedName>
        <fullName evidence="1">Uncharacterized protein</fullName>
    </submittedName>
</protein>
<evidence type="ECO:0000313" key="2">
    <source>
        <dbReference type="Proteomes" id="UP000231919"/>
    </source>
</evidence>
<proteinExistence type="predicted"/>
<reference evidence="1 2" key="1">
    <citation type="submission" date="2017-07" db="EMBL/GenBank/DDBJ databases">
        <title>Leptospira spp. isolated from tropical soils.</title>
        <authorList>
            <person name="Thibeaux R."/>
            <person name="Iraola G."/>
            <person name="Ferres I."/>
            <person name="Bierque E."/>
            <person name="Girault D."/>
            <person name="Soupe-Gilbert M.-E."/>
            <person name="Picardeau M."/>
            <person name="Goarant C."/>
        </authorList>
    </citation>
    <scope>NUCLEOTIDE SEQUENCE [LARGE SCALE GENOMIC DNA]</scope>
    <source>
        <strain evidence="1 2">JW2-C-B1</strain>
    </source>
</reference>
<sequence>MISPSACHFNKLGSAKNQKNSLFYLDPFGDIETVSGKNFLSLPVSKKCIIGFYGPVDGFFEKVKEDL</sequence>
<accession>A0ABX4NBQ2</accession>
<organism evidence="1 2">
    <name type="scientific">Leptospira kmetyi</name>
    <dbReference type="NCBI Taxonomy" id="408139"/>
    <lineage>
        <taxon>Bacteria</taxon>
        <taxon>Pseudomonadati</taxon>
        <taxon>Spirochaetota</taxon>
        <taxon>Spirochaetia</taxon>
        <taxon>Leptospirales</taxon>
        <taxon>Leptospiraceae</taxon>
        <taxon>Leptospira</taxon>
    </lineage>
</organism>